<dbReference type="InterPro" id="IPR029032">
    <property type="entry name" value="AhpD-like"/>
</dbReference>
<dbReference type="RefSeq" id="XP_060300246.1">
    <property type="nucleotide sequence ID" value="XM_060436900.1"/>
</dbReference>
<gene>
    <name evidence="1" type="ORF">B0T26DRAFT_637103</name>
</gene>
<sequence length="256" mass="27823">MGSLPAIVTPALLASIQSHPQLPKHTWYLVAATTLSQLNRPDEIAKVYEYATTRGPELVDSIPSHDERLVISRRMREALVKAAAVGGVPKTINALLELKKVTPPDMLDEPQASPSPTGRSFDIYKTPTTEILQRGQRFFDDIYGKISKRIMGQMDRSGTEDLGLAARLLYGYILSNTSVLNAVETSFVMIAALIPQDVVNPQLKGHLRGARNGGAAVEEVKAVRNIVVDICVASGMTMLDDNSPAGFGWRSQVADI</sequence>
<dbReference type="Proteomes" id="UP001172101">
    <property type="component" value="Unassembled WGS sequence"/>
</dbReference>
<dbReference type="PANTHER" id="PTHR28180:SF2">
    <property type="entry name" value="PEROXISOMAL PROTEIN 2"/>
    <property type="match status" value="1"/>
</dbReference>
<accession>A0AA40B473</accession>
<dbReference type="Gene3D" id="1.20.1290.10">
    <property type="entry name" value="AhpD-like"/>
    <property type="match status" value="1"/>
</dbReference>
<name>A0AA40B473_9PEZI</name>
<dbReference type="EMBL" id="JAUIRO010000002">
    <property type="protein sequence ID" value="KAK0727391.1"/>
    <property type="molecule type" value="Genomic_DNA"/>
</dbReference>
<keyword evidence="2" id="KW-1185">Reference proteome</keyword>
<dbReference type="SUPFAM" id="SSF69118">
    <property type="entry name" value="AhpD-like"/>
    <property type="match status" value="1"/>
</dbReference>
<protein>
    <submittedName>
        <fullName evidence="1">Carboxymuconolactone decarboxylase</fullName>
    </submittedName>
</protein>
<evidence type="ECO:0000313" key="2">
    <source>
        <dbReference type="Proteomes" id="UP001172101"/>
    </source>
</evidence>
<proteinExistence type="predicted"/>
<reference evidence="1" key="1">
    <citation type="submission" date="2023-06" db="EMBL/GenBank/DDBJ databases">
        <title>Genome-scale phylogeny and comparative genomics of the fungal order Sordariales.</title>
        <authorList>
            <consortium name="Lawrence Berkeley National Laboratory"/>
            <person name="Hensen N."/>
            <person name="Bonometti L."/>
            <person name="Westerberg I."/>
            <person name="Brannstrom I.O."/>
            <person name="Guillou S."/>
            <person name="Cros-Aarteil S."/>
            <person name="Calhoun S."/>
            <person name="Haridas S."/>
            <person name="Kuo A."/>
            <person name="Mondo S."/>
            <person name="Pangilinan J."/>
            <person name="Riley R."/>
            <person name="LaButti K."/>
            <person name="Andreopoulos B."/>
            <person name="Lipzen A."/>
            <person name="Chen C."/>
            <person name="Yanf M."/>
            <person name="Daum C."/>
            <person name="Ng V."/>
            <person name="Clum A."/>
            <person name="Steindorff A."/>
            <person name="Ohm R."/>
            <person name="Martin F."/>
            <person name="Silar P."/>
            <person name="Natvig D."/>
            <person name="Lalanne C."/>
            <person name="Gautier V."/>
            <person name="Ament-velasquez S.L."/>
            <person name="Kruys A."/>
            <person name="Hutchinson M.I."/>
            <person name="Powell A.J."/>
            <person name="Barry K."/>
            <person name="Miller A.N."/>
            <person name="Grigoriev I.V."/>
            <person name="Debuchy R."/>
            <person name="Gladieux P."/>
            <person name="Thoren M.H."/>
            <person name="Johannesson H."/>
        </authorList>
    </citation>
    <scope>NUCLEOTIDE SEQUENCE</scope>
    <source>
        <strain evidence="1">SMH2392-1A</strain>
    </source>
</reference>
<organism evidence="1 2">
    <name type="scientific">Lasiosphaeria miniovina</name>
    <dbReference type="NCBI Taxonomy" id="1954250"/>
    <lineage>
        <taxon>Eukaryota</taxon>
        <taxon>Fungi</taxon>
        <taxon>Dikarya</taxon>
        <taxon>Ascomycota</taxon>
        <taxon>Pezizomycotina</taxon>
        <taxon>Sordariomycetes</taxon>
        <taxon>Sordariomycetidae</taxon>
        <taxon>Sordariales</taxon>
        <taxon>Lasiosphaeriaceae</taxon>
        <taxon>Lasiosphaeria</taxon>
    </lineage>
</organism>
<evidence type="ECO:0000313" key="1">
    <source>
        <dbReference type="EMBL" id="KAK0727391.1"/>
    </source>
</evidence>
<dbReference type="InterPro" id="IPR052999">
    <property type="entry name" value="PTS1_Protein"/>
</dbReference>
<comment type="caution">
    <text evidence="1">The sequence shown here is derived from an EMBL/GenBank/DDBJ whole genome shotgun (WGS) entry which is preliminary data.</text>
</comment>
<dbReference type="PANTHER" id="PTHR28180">
    <property type="entry name" value="CONSERVED MITOCHONDRIAL PROTEIN-RELATED"/>
    <property type="match status" value="1"/>
</dbReference>
<dbReference type="AlphaFoldDB" id="A0AA40B473"/>
<dbReference type="GeneID" id="85320170"/>